<organism evidence="2 3">
    <name type="scientific">Roseimicrobium gellanilyticum</name>
    <dbReference type="NCBI Taxonomy" id="748857"/>
    <lineage>
        <taxon>Bacteria</taxon>
        <taxon>Pseudomonadati</taxon>
        <taxon>Verrucomicrobiota</taxon>
        <taxon>Verrucomicrobiia</taxon>
        <taxon>Verrucomicrobiales</taxon>
        <taxon>Verrucomicrobiaceae</taxon>
        <taxon>Roseimicrobium</taxon>
    </lineage>
</organism>
<keyword evidence="3" id="KW-1185">Reference proteome</keyword>
<feature type="domain" description="Xylose isomerase-like TIM barrel" evidence="1">
    <location>
        <begin position="83"/>
        <end position="267"/>
    </location>
</feature>
<dbReference type="InterPro" id="IPR013022">
    <property type="entry name" value="Xyl_isomerase-like_TIM-brl"/>
</dbReference>
<dbReference type="Proteomes" id="UP000253426">
    <property type="component" value="Unassembled WGS sequence"/>
</dbReference>
<evidence type="ECO:0000259" key="1">
    <source>
        <dbReference type="Pfam" id="PF01261"/>
    </source>
</evidence>
<name>A0A366HR72_9BACT</name>
<evidence type="ECO:0000313" key="3">
    <source>
        <dbReference type="Proteomes" id="UP000253426"/>
    </source>
</evidence>
<dbReference type="AlphaFoldDB" id="A0A366HR72"/>
<keyword evidence="2" id="KW-0413">Isomerase</keyword>
<gene>
    <name evidence="2" type="ORF">DES53_102546</name>
</gene>
<dbReference type="Gene3D" id="3.20.20.150">
    <property type="entry name" value="Divalent-metal-dependent TIM barrel enzymes"/>
    <property type="match status" value="1"/>
</dbReference>
<dbReference type="PANTHER" id="PTHR12110:SF21">
    <property type="entry name" value="XYLOSE ISOMERASE-LIKE TIM BARREL DOMAIN-CONTAINING PROTEIN"/>
    <property type="match status" value="1"/>
</dbReference>
<dbReference type="GO" id="GO:0016853">
    <property type="term" value="F:isomerase activity"/>
    <property type="evidence" value="ECO:0007669"/>
    <property type="project" value="UniProtKB-KW"/>
</dbReference>
<proteinExistence type="predicted"/>
<dbReference type="EMBL" id="QNRR01000002">
    <property type="protein sequence ID" value="RBP46160.1"/>
    <property type="molecule type" value="Genomic_DNA"/>
</dbReference>
<dbReference type="SUPFAM" id="SSF51658">
    <property type="entry name" value="Xylose isomerase-like"/>
    <property type="match status" value="1"/>
</dbReference>
<dbReference type="InterPro" id="IPR036237">
    <property type="entry name" value="Xyl_isomerase-like_sf"/>
</dbReference>
<dbReference type="Pfam" id="PF01261">
    <property type="entry name" value="AP_endonuc_2"/>
    <property type="match status" value="1"/>
</dbReference>
<comment type="caution">
    <text evidence="2">The sequence shown here is derived from an EMBL/GenBank/DDBJ whole genome shotgun (WGS) entry which is preliminary data.</text>
</comment>
<reference evidence="2 3" key="1">
    <citation type="submission" date="2018-06" db="EMBL/GenBank/DDBJ databases">
        <title>Genomic Encyclopedia of Type Strains, Phase IV (KMG-IV): sequencing the most valuable type-strain genomes for metagenomic binning, comparative biology and taxonomic classification.</title>
        <authorList>
            <person name="Goeker M."/>
        </authorList>
    </citation>
    <scope>NUCLEOTIDE SEQUENCE [LARGE SCALE GENOMIC DNA]</scope>
    <source>
        <strain evidence="2 3">DSM 25532</strain>
    </source>
</reference>
<protein>
    <submittedName>
        <fullName evidence="2">Xylose isomerase-like TIM barrel protein</fullName>
    </submittedName>
</protein>
<evidence type="ECO:0000313" key="2">
    <source>
        <dbReference type="EMBL" id="RBP46160.1"/>
    </source>
</evidence>
<dbReference type="PANTHER" id="PTHR12110">
    <property type="entry name" value="HYDROXYPYRUVATE ISOMERASE"/>
    <property type="match status" value="1"/>
</dbReference>
<sequence>MGACRFREFRSCHGRFSLPLFELEIQDTQLNTIMAHPLPKLHNAMWPGLVGKGDGEGQEPPISLERMLELTAKAEVNGQKFEGIDYFLFLPHTNPEASDDELKKIADLIASKGFAVGSLVAPVWPGTVGDSAMGDDAAQEKFLSAVKMACRIAGVFNKHGVRKYGVIRIDSAEFGVNKWREDAPKNTARIVDTFKKAAKIAADHGERLAAEGEICWAGMHSWKDMLDVLEGVGMPESLGFQADLAHTYLYTLGYNAPEHALLKEGYSEAEFYAAYEKMTDALRPWTIDFHVAQNDGTVHGAGSHDKTGKHCQADDPNGKLDIVKCAGYWLKDAPSRGIQHICWDGCMFPNAVLETQQTWNTILKKMIEVREAHGWS</sequence>
<accession>A0A366HR72</accession>
<dbReference type="InterPro" id="IPR050312">
    <property type="entry name" value="IolE/XylAMocC-like"/>
</dbReference>